<dbReference type="InterPro" id="IPR036597">
    <property type="entry name" value="Fido-like_dom_sf"/>
</dbReference>
<dbReference type="PROSITE" id="PS51459">
    <property type="entry name" value="FIDO"/>
    <property type="match status" value="1"/>
</dbReference>
<comment type="caution">
    <text evidence="2">The sequence shown here is derived from an EMBL/GenBank/DDBJ whole genome shotgun (WGS) entry which is preliminary data.</text>
</comment>
<dbReference type="PANTHER" id="PTHR13504">
    <property type="entry name" value="FIDO DOMAIN-CONTAINING PROTEIN DDB_G0283145"/>
    <property type="match status" value="1"/>
</dbReference>
<dbReference type="EMBL" id="JAFKCS010000003">
    <property type="protein sequence ID" value="MBN7819335.1"/>
    <property type="molecule type" value="Genomic_DNA"/>
</dbReference>
<protein>
    <submittedName>
        <fullName evidence="2">Fic family protein</fullName>
    </submittedName>
</protein>
<evidence type="ECO:0000313" key="3">
    <source>
        <dbReference type="Proteomes" id="UP000663992"/>
    </source>
</evidence>
<evidence type="ECO:0000313" key="2">
    <source>
        <dbReference type="EMBL" id="MBN7819335.1"/>
    </source>
</evidence>
<dbReference type="Gene3D" id="1.10.3290.10">
    <property type="entry name" value="Fido-like domain"/>
    <property type="match status" value="1"/>
</dbReference>
<evidence type="ECO:0000259" key="1">
    <source>
        <dbReference type="PROSITE" id="PS51459"/>
    </source>
</evidence>
<organism evidence="2 3">
    <name type="scientific">Bowmanella yangjiangensis</name>
    <dbReference type="NCBI Taxonomy" id="2811230"/>
    <lineage>
        <taxon>Bacteria</taxon>
        <taxon>Pseudomonadati</taxon>
        <taxon>Pseudomonadota</taxon>
        <taxon>Gammaproteobacteria</taxon>
        <taxon>Alteromonadales</taxon>
        <taxon>Alteromonadaceae</taxon>
        <taxon>Bowmanella</taxon>
    </lineage>
</organism>
<keyword evidence="3" id="KW-1185">Reference proteome</keyword>
<dbReference type="RefSeq" id="WP_206593148.1">
    <property type="nucleotide sequence ID" value="NZ_JAFKCS010000003.1"/>
</dbReference>
<gene>
    <name evidence="2" type="ORF">J0A65_05630</name>
</gene>
<sequence>MQPLGYTYLLQELEIELPKLGIELYQGKGNRDQKVNYGHTVTKYLAANKSSKINVPAQLEMAIKHQGIRLQYIAMVYDKIDVAELTKFVKERQLSKIRRAMWFLFEWLTGERLDIKDLKSTGYVNLLDPQFYFTRDNGNKCPRTKIINNMLGNRQCCPMIRKTGIVGTLDMDKTLADAEEKLKDLNRYISTDQIGRSLNYLYLKETKSSTEIEREDSSQSKTSRFYQVLKTAGSIPLTKQRLITIQNQIVPTSRGDTDYRKDEIWVGESMREMGGGTYENYHYIAPKKECVSDMMNGLLEMHNALLHEPNIPPLVHATAVSFMFVYIHPFSDGNGRTHRYLIHDILKSRSPKNNFIVPVSSAILNNMSEYDRVLETVSKPVMALIQYESCDKTDSIEILSDNRHLYQFPDLTEHLIFIHKMMHIAFSEDLLNEIFYVIMFDSVKKSFNETFDLSEKRLGQLINVLLQNEGKFSNTKRKKFQQEYTDEELNQMETFAVEAIGLIKAFKSSLAKVDTSEDRERSEVAP</sequence>
<accession>A0ABS3CQJ3</accession>
<dbReference type="PANTHER" id="PTHR13504:SF38">
    <property type="entry name" value="FIDO DOMAIN-CONTAINING PROTEIN"/>
    <property type="match status" value="1"/>
</dbReference>
<dbReference type="SUPFAM" id="SSF140931">
    <property type="entry name" value="Fic-like"/>
    <property type="match status" value="1"/>
</dbReference>
<reference evidence="2 3" key="1">
    <citation type="submission" date="2021-03" db="EMBL/GenBank/DDBJ databases">
        <title>novel species isolated from a fishpond in China.</title>
        <authorList>
            <person name="Lu H."/>
            <person name="Cai Z."/>
        </authorList>
    </citation>
    <scope>NUCLEOTIDE SEQUENCE [LARGE SCALE GENOMIC DNA]</scope>
    <source>
        <strain evidence="2 3">Y57</strain>
    </source>
</reference>
<dbReference type="InterPro" id="IPR003812">
    <property type="entry name" value="Fido"/>
</dbReference>
<dbReference type="Proteomes" id="UP000663992">
    <property type="component" value="Unassembled WGS sequence"/>
</dbReference>
<feature type="domain" description="Fido" evidence="1">
    <location>
        <begin position="237"/>
        <end position="390"/>
    </location>
</feature>
<proteinExistence type="predicted"/>
<name>A0ABS3CQJ3_9ALTE</name>
<dbReference type="InterPro" id="IPR040198">
    <property type="entry name" value="Fido_containing"/>
</dbReference>
<dbReference type="Pfam" id="PF02661">
    <property type="entry name" value="Fic"/>
    <property type="match status" value="1"/>
</dbReference>